<accession>I4B0W7</accession>
<protein>
    <submittedName>
        <fullName evidence="1">Uncharacterized protein</fullName>
    </submittedName>
</protein>
<evidence type="ECO:0000313" key="2">
    <source>
        <dbReference type="Proteomes" id="UP000006048"/>
    </source>
</evidence>
<dbReference type="HOGENOM" id="CLU_976422_0_0_12"/>
<name>I4B0W7_TURPD</name>
<proteinExistence type="predicted"/>
<reference evidence="1 2" key="1">
    <citation type="submission" date="2012-06" db="EMBL/GenBank/DDBJ databases">
        <title>The complete chromosome of genome of Turneriella parva DSM 21527.</title>
        <authorList>
            <consortium name="US DOE Joint Genome Institute (JGI-PGF)"/>
            <person name="Lucas S."/>
            <person name="Han J."/>
            <person name="Lapidus A."/>
            <person name="Bruce D."/>
            <person name="Goodwin L."/>
            <person name="Pitluck S."/>
            <person name="Peters L."/>
            <person name="Kyrpides N."/>
            <person name="Mavromatis K."/>
            <person name="Ivanova N."/>
            <person name="Mikhailova N."/>
            <person name="Chertkov O."/>
            <person name="Detter J.C."/>
            <person name="Tapia R."/>
            <person name="Han C."/>
            <person name="Land M."/>
            <person name="Hauser L."/>
            <person name="Markowitz V."/>
            <person name="Cheng J.-F."/>
            <person name="Hugenholtz P."/>
            <person name="Woyke T."/>
            <person name="Wu D."/>
            <person name="Gronow S."/>
            <person name="Wellnitz S."/>
            <person name="Brambilla E."/>
            <person name="Klenk H.-P."/>
            <person name="Eisen J.A."/>
        </authorList>
    </citation>
    <scope>NUCLEOTIDE SEQUENCE [LARGE SCALE GENOMIC DNA]</scope>
    <source>
        <strain evidence="2">ATCC BAA-1111 / DSM 21527 / NCTC 11395 / H</strain>
    </source>
</reference>
<organism evidence="1 2">
    <name type="scientific">Turneriella parva (strain ATCC BAA-1111 / DSM 21527 / NCTC 11395 / H)</name>
    <name type="common">Leptospira parva</name>
    <dbReference type="NCBI Taxonomy" id="869212"/>
    <lineage>
        <taxon>Bacteria</taxon>
        <taxon>Pseudomonadati</taxon>
        <taxon>Spirochaetota</taxon>
        <taxon>Spirochaetia</taxon>
        <taxon>Leptospirales</taxon>
        <taxon>Leptospiraceae</taxon>
        <taxon>Turneriella</taxon>
    </lineage>
</organism>
<gene>
    <name evidence="1" type="ordered locus">Turpa_0264</name>
</gene>
<dbReference type="KEGG" id="tpx:Turpa_0264"/>
<dbReference type="Proteomes" id="UP000006048">
    <property type="component" value="Chromosome"/>
</dbReference>
<dbReference type="RefSeq" id="WP_014801445.1">
    <property type="nucleotide sequence ID" value="NC_018020.1"/>
</dbReference>
<dbReference type="EMBL" id="CP002959">
    <property type="protein sequence ID" value="AFM10924.1"/>
    <property type="molecule type" value="Genomic_DNA"/>
</dbReference>
<evidence type="ECO:0000313" key="1">
    <source>
        <dbReference type="EMBL" id="AFM10924.1"/>
    </source>
</evidence>
<sequence length="285" mass="31663">MRILISQSESETGEELNYELGESLPFTQILDKLQAWAESQGLFIIDYRVAAKPEAAEKTELTSDEIDVINLQLGDQLQLVESNLRELIDYTDRAGLHLARTIQEGKSLSENEERDLKNGGAFIAESFDALSRYLVAENPENIAGALNALNTNPDLVEKINALALLQNQLRLWLRYAEFSRVSPAEAAGKVALFREKLPSLQQDVEQIAARFTQGKEQDALVMLETISSTLIDAVVLMRKANDAKMQIGEKLVALMGQLTAAIDARDLVTAADIVDFDLRDLLKEM</sequence>
<keyword evidence="2" id="KW-1185">Reference proteome</keyword>
<dbReference type="AlphaFoldDB" id="I4B0W7"/>